<evidence type="ECO:0000313" key="2">
    <source>
        <dbReference type="Proteomes" id="UP001597262"/>
    </source>
</evidence>
<organism evidence="1 2">
    <name type="scientific">Paenibacillus puldeungensis</name>
    <dbReference type="NCBI Taxonomy" id="696536"/>
    <lineage>
        <taxon>Bacteria</taxon>
        <taxon>Bacillati</taxon>
        <taxon>Bacillota</taxon>
        <taxon>Bacilli</taxon>
        <taxon>Bacillales</taxon>
        <taxon>Paenibacillaceae</taxon>
        <taxon>Paenibacillus</taxon>
    </lineage>
</organism>
<accession>A0ABW3S0C1</accession>
<keyword evidence="2" id="KW-1185">Reference proteome</keyword>
<name>A0ABW3S0C1_9BACL</name>
<dbReference type="RefSeq" id="WP_379320291.1">
    <property type="nucleotide sequence ID" value="NZ_JBHTLM010000012.1"/>
</dbReference>
<protein>
    <submittedName>
        <fullName evidence="1">Uncharacterized protein</fullName>
    </submittedName>
</protein>
<reference evidence="2" key="1">
    <citation type="journal article" date="2019" name="Int. J. Syst. Evol. Microbiol.">
        <title>The Global Catalogue of Microorganisms (GCM) 10K type strain sequencing project: providing services to taxonomists for standard genome sequencing and annotation.</title>
        <authorList>
            <consortium name="The Broad Institute Genomics Platform"/>
            <consortium name="The Broad Institute Genome Sequencing Center for Infectious Disease"/>
            <person name="Wu L."/>
            <person name="Ma J."/>
        </authorList>
    </citation>
    <scope>NUCLEOTIDE SEQUENCE [LARGE SCALE GENOMIC DNA]</scope>
    <source>
        <strain evidence="2">CCUG 59189</strain>
    </source>
</reference>
<sequence length="40" mass="4373">MWLGGSDVTPESTSLTYLLAIEAACPPMREHIVIGCQRLL</sequence>
<proteinExistence type="predicted"/>
<gene>
    <name evidence="1" type="ORF">ACFQ3W_16245</name>
</gene>
<evidence type="ECO:0000313" key="1">
    <source>
        <dbReference type="EMBL" id="MFD1177841.1"/>
    </source>
</evidence>
<dbReference type="EMBL" id="JBHTLM010000012">
    <property type="protein sequence ID" value="MFD1177841.1"/>
    <property type="molecule type" value="Genomic_DNA"/>
</dbReference>
<dbReference type="Proteomes" id="UP001597262">
    <property type="component" value="Unassembled WGS sequence"/>
</dbReference>
<comment type="caution">
    <text evidence="1">The sequence shown here is derived from an EMBL/GenBank/DDBJ whole genome shotgun (WGS) entry which is preliminary data.</text>
</comment>